<evidence type="ECO:0000313" key="1">
    <source>
        <dbReference type="EMBL" id="CEP27176.1"/>
    </source>
</evidence>
<dbReference type="Pfam" id="PF22752">
    <property type="entry name" value="DUF488-N3i"/>
    <property type="match status" value="1"/>
</dbReference>
<accession>A0A0B7NWG2</accession>
<dbReference type="AlphaFoldDB" id="A0A0B7NWG2"/>
<protein>
    <recommendedName>
        <fullName evidence="2">Uroporphyrin-III C-methyltransferase</fullName>
    </recommendedName>
</protein>
<organism evidence="1">
    <name type="scientific">Propionibacterium freudenreichii subsp. freudenreichii</name>
    <dbReference type="NCBI Taxonomy" id="66712"/>
    <lineage>
        <taxon>Bacteria</taxon>
        <taxon>Bacillati</taxon>
        <taxon>Actinomycetota</taxon>
        <taxon>Actinomycetes</taxon>
        <taxon>Propionibacteriales</taxon>
        <taxon>Propionibacteriaceae</taxon>
        <taxon>Propionibacterium</taxon>
    </lineage>
</organism>
<evidence type="ECO:0008006" key="2">
    <source>
        <dbReference type="Google" id="ProtNLM"/>
    </source>
</evidence>
<name>A0A0B7NWG2_PROFF</name>
<dbReference type="PANTHER" id="PTHR36849">
    <property type="entry name" value="CYTOPLASMIC PROTEIN-RELATED"/>
    <property type="match status" value="1"/>
</dbReference>
<gene>
    <name evidence="1" type="ORF">PFCIRM138_12305</name>
</gene>
<dbReference type="PANTHER" id="PTHR36849:SF1">
    <property type="entry name" value="CYTOPLASMIC PROTEIN"/>
    <property type="match status" value="1"/>
</dbReference>
<dbReference type="InterPro" id="IPR052552">
    <property type="entry name" value="YeaO-like"/>
</dbReference>
<reference evidence="1" key="1">
    <citation type="submission" date="2014-08" db="EMBL/GenBank/DDBJ databases">
        <authorList>
            <person name="Falentin Helene"/>
        </authorList>
    </citation>
    <scope>NUCLEOTIDE SEQUENCE</scope>
</reference>
<sequence length="120" mass="13763">MDIEIKRVYEPASPDDGYRALVDRLWPRGESKVRAELDEWCKDVAPSTDLRKWFNHQEELFGEFTTRYRAELDASSEPAALLKRAEASGKSKLTLVYGAKDQKDNQAVVLRDYLNGLQSK</sequence>
<proteinExistence type="predicted"/>
<dbReference type="EMBL" id="LM676427">
    <property type="protein sequence ID" value="CEP27176.1"/>
    <property type="molecule type" value="Genomic_DNA"/>
</dbReference>